<sequence length="381" mass="39318">MKDAVILEAVRTPYAKRGGAYRETRPDALLAFALGGLLGRAGLDPAKVEDVVTGAVTQAGEQGANVGRLAVLLAGLPVEVPAVSLNRMCGSGQQAIHFASQGIDAGDQTYAIGCGVESMSRVPMFSDIGGGFERLNPDLLAKVDLIHQGESAERIAQRWGLSRADLDAFAAESHRRAAASRAQHAELLPAPGLDAQGQLLTLEADEGVRAQLDPAKMAGLKPAFREDGVVTAANASQISDGAAAVLVGDREAALADGLRPRARFRARVAVGDDPTLQLMGVIPATRKALAKAGLTLGDLDWIEVNEAFASVVLAWAKELGADLNRVNPWGGAIAHGHPLGASGAGLTAKMLAGLEATGGTLGLQTMCIGHGMATATIIERV</sequence>
<dbReference type="PANTHER" id="PTHR43365">
    <property type="entry name" value="BLR7806 PROTEIN"/>
    <property type="match status" value="1"/>
</dbReference>
<reference evidence="9" key="1">
    <citation type="submission" date="2016-10" db="EMBL/GenBank/DDBJ databases">
        <authorList>
            <person name="Varghese N."/>
            <person name="Submissions S."/>
        </authorList>
    </citation>
    <scope>NUCLEOTIDE SEQUENCE [LARGE SCALE GENOMIC DNA]</scope>
    <source>
        <strain evidence="9">CGMCC 1.10218</strain>
    </source>
</reference>
<evidence type="ECO:0000256" key="1">
    <source>
        <dbReference type="ARBA" id="ARBA00010982"/>
    </source>
</evidence>
<evidence type="ECO:0000313" key="8">
    <source>
        <dbReference type="EMBL" id="SEJ48684.1"/>
    </source>
</evidence>
<evidence type="ECO:0000256" key="3">
    <source>
        <dbReference type="ARBA" id="ARBA00023315"/>
    </source>
</evidence>
<evidence type="ECO:0000313" key="9">
    <source>
        <dbReference type="Proteomes" id="UP000199223"/>
    </source>
</evidence>
<feature type="domain" description="Thiolase N-terminal" evidence="6">
    <location>
        <begin position="5"/>
        <end position="248"/>
    </location>
</feature>
<evidence type="ECO:0000256" key="4">
    <source>
        <dbReference type="PIRSR" id="PIRSR000429-1"/>
    </source>
</evidence>
<dbReference type="InterPro" id="IPR020616">
    <property type="entry name" value="Thiolase_N"/>
</dbReference>
<dbReference type="InterPro" id="IPR002155">
    <property type="entry name" value="Thiolase"/>
</dbReference>
<dbReference type="Pfam" id="PF00108">
    <property type="entry name" value="Thiolase_N"/>
    <property type="match status" value="1"/>
</dbReference>
<dbReference type="GO" id="GO:0016747">
    <property type="term" value="F:acyltransferase activity, transferring groups other than amino-acyl groups"/>
    <property type="evidence" value="ECO:0007669"/>
    <property type="project" value="InterPro"/>
</dbReference>
<dbReference type="PIRSF" id="PIRSF000429">
    <property type="entry name" value="Ac-CoA_Ac_transf"/>
    <property type="match status" value="1"/>
</dbReference>
<dbReference type="CDD" id="cd00751">
    <property type="entry name" value="thiolase"/>
    <property type="match status" value="1"/>
</dbReference>
<dbReference type="EMBL" id="FNZA01000009">
    <property type="protein sequence ID" value="SEJ48684.1"/>
    <property type="molecule type" value="Genomic_DNA"/>
</dbReference>
<dbReference type="SUPFAM" id="SSF53901">
    <property type="entry name" value="Thiolase-like"/>
    <property type="match status" value="2"/>
</dbReference>
<comment type="similarity">
    <text evidence="1 5">Belongs to the thiolase-like superfamily. Thiolase family.</text>
</comment>
<name>A0A1H6Z9K5_9DEIO</name>
<keyword evidence="2 5" id="KW-0808">Transferase</keyword>
<dbReference type="InterPro" id="IPR016039">
    <property type="entry name" value="Thiolase-like"/>
</dbReference>
<protein>
    <submittedName>
        <fullName evidence="8">Acetyl-CoA acyltransferase</fullName>
    </submittedName>
</protein>
<feature type="active site" description="Proton acceptor" evidence="4">
    <location>
        <position position="367"/>
    </location>
</feature>
<dbReference type="InterPro" id="IPR020613">
    <property type="entry name" value="Thiolase_CS"/>
</dbReference>
<accession>A0A1H6Z9K5</accession>
<feature type="domain" description="Thiolase C-terminal" evidence="7">
    <location>
        <begin position="259"/>
        <end position="380"/>
    </location>
</feature>
<keyword evidence="9" id="KW-1185">Reference proteome</keyword>
<evidence type="ECO:0000256" key="5">
    <source>
        <dbReference type="RuleBase" id="RU003557"/>
    </source>
</evidence>
<dbReference type="PROSITE" id="PS00737">
    <property type="entry name" value="THIOLASE_2"/>
    <property type="match status" value="1"/>
</dbReference>
<dbReference type="PANTHER" id="PTHR43365:SF1">
    <property type="entry name" value="ACETYL-COA C-ACYLTRANSFERASE"/>
    <property type="match status" value="1"/>
</dbReference>
<feature type="active site" description="Acyl-thioester intermediate" evidence="4">
    <location>
        <position position="89"/>
    </location>
</feature>
<dbReference type="Proteomes" id="UP000199223">
    <property type="component" value="Unassembled WGS sequence"/>
</dbReference>
<dbReference type="Pfam" id="PF02803">
    <property type="entry name" value="Thiolase_C"/>
    <property type="match status" value="1"/>
</dbReference>
<evidence type="ECO:0000259" key="7">
    <source>
        <dbReference type="Pfam" id="PF02803"/>
    </source>
</evidence>
<feature type="active site" description="Proton acceptor" evidence="4">
    <location>
        <position position="337"/>
    </location>
</feature>
<dbReference type="STRING" id="856736.SAMN04488058_10933"/>
<dbReference type="RefSeq" id="WP_092264622.1">
    <property type="nucleotide sequence ID" value="NZ_FNZA01000009.1"/>
</dbReference>
<dbReference type="InterPro" id="IPR020617">
    <property type="entry name" value="Thiolase_C"/>
</dbReference>
<dbReference type="Gene3D" id="3.40.47.10">
    <property type="match status" value="2"/>
</dbReference>
<dbReference type="AlphaFoldDB" id="A0A1H6Z9K5"/>
<keyword evidence="3 5" id="KW-0012">Acyltransferase</keyword>
<proteinExistence type="inferred from homology"/>
<evidence type="ECO:0000256" key="2">
    <source>
        <dbReference type="ARBA" id="ARBA00022679"/>
    </source>
</evidence>
<dbReference type="OrthoDB" id="56116at2"/>
<organism evidence="8 9">
    <name type="scientific">Deinococcus reticulitermitis</name>
    <dbReference type="NCBI Taxonomy" id="856736"/>
    <lineage>
        <taxon>Bacteria</taxon>
        <taxon>Thermotogati</taxon>
        <taxon>Deinococcota</taxon>
        <taxon>Deinococci</taxon>
        <taxon>Deinococcales</taxon>
        <taxon>Deinococcaceae</taxon>
        <taxon>Deinococcus</taxon>
    </lineage>
</organism>
<dbReference type="NCBIfam" id="TIGR01930">
    <property type="entry name" value="AcCoA-C-Actrans"/>
    <property type="match status" value="1"/>
</dbReference>
<gene>
    <name evidence="8" type="ORF">SAMN04488058_10933</name>
</gene>
<evidence type="ECO:0000259" key="6">
    <source>
        <dbReference type="Pfam" id="PF00108"/>
    </source>
</evidence>